<feature type="region of interest" description="Disordered" evidence="1">
    <location>
        <begin position="228"/>
        <end position="258"/>
    </location>
</feature>
<feature type="region of interest" description="Disordered" evidence="1">
    <location>
        <begin position="30"/>
        <end position="83"/>
    </location>
</feature>
<reference evidence="2 3" key="1">
    <citation type="journal article" date="2018" name="Evol. Lett.">
        <title>Horizontal gene cluster transfer increased hallucinogenic mushroom diversity.</title>
        <authorList>
            <person name="Reynolds H.T."/>
            <person name="Vijayakumar V."/>
            <person name="Gluck-Thaler E."/>
            <person name="Korotkin H.B."/>
            <person name="Matheny P.B."/>
            <person name="Slot J.C."/>
        </authorList>
    </citation>
    <scope>NUCLEOTIDE SEQUENCE [LARGE SCALE GENOMIC DNA]</scope>
    <source>
        <strain evidence="2 3">2631</strain>
    </source>
</reference>
<dbReference type="EMBL" id="NHYD01003065">
    <property type="protein sequence ID" value="PPQ82993.1"/>
    <property type="molecule type" value="Genomic_DNA"/>
</dbReference>
<evidence type="ECO:0000313" key="3">
    <source>
        <dbReference type="Proteomes" id="UP000283269"/>
    </source>
</evidence>
<dbReference type="InParanoid" id="A0A409WWU3"/>
<dbReference type="AlphaFoldDB" id="A0A409WWU3"/>
<gene>
    <name evidence="2" type="ORF">CVT25_005296</name>
</gene>
<protein>
    <submittedName>
        <fullName evidence="2">Uncharacterized protein</fullName>
    </submittedName>
</protein>
<sequence length="393" mass="42099">MLSASTSASRIVNVKPPPSLLQAAEIISSDGPSPVVSKCKLAPSTSSPALYTSEDELNTSFGLGGLPGPHAESSSSPVSKPKDAAAYARPLTLSDIIVPPAHALSRSGIDMDIDMESHMLDEPEDDLVLKSIYAKIVTEQRQPARPCVASETGMQQLKLQASALEMMQQKRESIYKAASRPTSEISFEGPSSFEEARWGFEFHDARPLFYPPAGFVLLVFLPADNLRLNRPRPRGRPTPGGRTPAASNRPPVPASTNRPIRICKLSSNQSIPVLTPMSMFSSPGPKCPLYACTTMPLDICCYSHLLQHLSLPHDCAAASMFQLSPPAICALHTTACFAPLHVSFTFTHSSRLSGPISPSSLAAYAYIRGGKGSLEVYVDASDVDPDMGEIPPT</sequence>
<dbReference type="Proteomes" id="UP000283269">
    <property type="component" value="Unassembled WGS sequence"/>
</dbReference>
<dbReference type="STRING" id="93625.A0A409WWU3"/>
<accession>A0A409WWU3</accession>
<organism evidence="2 3">
    <name type="scientific">Psilocybe cyanescens</name>
    <dbReference type="NCBI Taxonomy" id="93625"/>
    <lineage>
        <taxon>Eukaryota</taxon>
        <taxon>Fungi</taxon>
        <taxon>Dikarya</taxon>
        <taxon>Basidiomycota</taxon>
        <taxon>Agaricomycotina</taxon>
        <taxon>Agaricomycetes</taxon>
        <taxon>Agaricomycetidae</taxon>
        <taxon>Agaricales</taxon>
        <taxon>Agaricineae</taxon>
        <taxon>Strophariaceae</taxon>
        <taxon>Psilocybe</taxon>
    </lineage>
</organism>
<comment type="caution">
    <text evidence="2">The sequence shown here is derived from an EMBL/GenBank/DDBJ whole genome shotgun (WGS) entry which is preliminary data.</text>
</comment>
<evidence type="ECO:0000313" key="2">
    <source>
        <dbReference type="EMBL" id="PPQ82993.1"/>
    </source>
</evidence>
<keyword evidence="3" id="KW-1185">Reference proteome</keyword>
<proteinExistence type="predicted"/>
<name>A0A409WWU3_PSICY</name>
<evidence type="ECO:0000256" key="1">
    <source>
        <dbReference type="SAM" id="MobiDB-lite"/>
    </source>
</evidence>